<keyword evidence="3" id="KW-1185">Reference proteome</keyword>
<name>A0A3P5X645_9RHOB</name>
<sequence>MIPWLRLILLHIWVGSVAGAATIAGLAMGYVSVWTFFWAGVTGLAIGIPGALLTWAALRPRRSREIGWTWPVAGWARSGFRAKALPAVLLAHVPAGRGR</sequence>
<feature type="transmembrane region" description="Helical" evidence="1">
    <location>
        <begin position="36"/>
        <end position="58"/>
    </location>
</feature>
<organism evidence="2 3">
    <name type="scientific">Pseudogemmobacter humi</name>
    <dbReference type="NCBI Taxonomy" id="2483812"/>
    <lineage>
        <taxon>Bacteria</taxon>
        <taxon>Pseudomonadati</taxon>
        <taxon>Pseudomonadota</taxon>
        <taxon>Alphaproteobacteria</taxon>
        <taxon>Rhodobacterales</taxon>
        <taxon>Paracoccaceae</taxon>
        <taxon>Pseudogemmobacter</taxon>
    </lineage>
</organism>
<keyword evidence="1" id="KW-0812">Transmembrane</keyword>
<keyword evidence="1" id="KW-0472">Membrane</keyword>
<reference evidence="2 3" key="1">
    <citation type="submission" date="2018-11" db="EMBL/GenBank/DDBJ databases">
        <authorList>
            <person name="Criscuolo A."/>
        </authorList>
    </citation>
    <scope>NUCLEOTIDE SEQUENCE [LARGE SCALE GENOMIC DNA]</scope>
    <source>
        <strain evidence="2">ACIP111625</strain>
    </source>
</reference>
<gene>
    <name evidence="2" type="ORF">XINFAN_01155</name>
</gene>
<protein>
    <submittedName>
        <fullName evidence="2">Uncharacterized protein</fullName>
    </submittedName>
</protein>
<keyword evidence="1" id="KW-1133">Transmembrane helix</keyword>
<dbReference type="OrthoDB" id="7775724at2"/>
<dbReference type="AlphaFoldDB" id="A0A3P5X645"/>
<dbReference type="RefSeq" id="WP_124085563.1">
    <property type="nucleotide sequence ID" value="NZ_UXAW01000048.1"/>
</dbReference>
<evidence type="ECO:0000313" key="3">
    <source>
        <dbReference type="Proteomes" id="UP000277498"/>
    </source>
</evidence>
<feature type="transmembrane region" description="Helical" evidence="1">
    <location>
        <begin position="7"/>
        <end position="30"/>
    </location>
</feature>
<evidence type="ECO:0000256" key="1">
    <source>
        <dbReference type="SAM" id="Phobius"/>
    </source>
</evidence>
<dbReference type="Proteomes" id="UP000277498">
    <property type="component" value="Unassembled WGS sequence"/>
</dbReference>
<dbReference type="EMBL" id="UXAW01000048">
    <property type="protein sequence ID" value="VDC23729.1"/>
    <property type="molecule type" value="Genomic_DNA"/>
</dbReference>
<accession>A0A3P5X645</accession>
<evidence type="ECO:0000313" key="2">
    <source>
        <dbReference type="EMBL" id="VDC23729.1"/>
    </source>
</evidence>
<proteinExistence type="predicted"/>